<gene>
    <name evidence="1" type="ORF">C2S_10476</name>
</gene>
<evidence type="ECO:0000313" key="2">
    <source>
        <dbReference type="Proteomes" id="UP000760494"/>
    </source>
</evidence>
<dbReference type="AlphaFoldDB" id="A0A0I9YXN2"/>
<organism evidence="1 2">
    <name type="scientific">Fusarium fujikuroi</name>
    <name type="common">Bakanae and foot rot disease fungus</name>
    <name type="synonym">Gibberella fujikuroi</name>
    <dbReference type="NCBI Taxonomy" id="5127"/>
    <lineage>
        <taxon>Eukaryota</taxon>
        <taxon>Fungi</taxon>
        <taxon>Dikarya</taxon>
        <taxon>Ascomycota</taxon>
        <taxon>Pezizomycotina</taxon>
        <taxon>Sordariomycetes</taxon>
        <taxon>Hypocreomycetidae</taxon>
        <taxon>Hypocreales</taxon>
        <taxon>Nectriaceae</taxon>
        <taxon>Fusarium</taxon>
        <taxon>Fusarium fujikuroi species complex</taxon>
    </lineage>
</organism>
<sequence length="230" mass="24430">MVNKFTIVINNRSGSSQNYTLFTEKPEVTGISKSSIWTNAYQTADGTPDGATAEFELWKNYYAIVGKWKGGAKDGAKAFVSQAQPVTLGSTAGDGSLVSGTTLSISVANGNASIDRAANNDTARSGAFEVDTKNDFTLEIATENNIFVGVASSPDGNDRVATATFRPEPGNQYQIQPSNVFYVATGPSFQTGQLLDPAKLGRQPIKIDFNVRSPVVTINHTPDGQLVVAK</sequence>
<dbReference type="Proteomes" id="UP000760494">
    <property type="component" value="Unassembled WGS sequence"/>
</dbReference>
<dbReference type="eggNOG" id="ENOG502SR3K">
    <property type="taxonomic scope" value="Eukaryota"/>
</dbReference>
<comment type="caution">
    <text evidence="1">The sequence shown here is derived from an EMBL/GenBank/DDBJ whole genome shotgun (WGS) entry which is preliminary data.</text>
</comment>
<reference evidence="1" key="1">
    <citation type="submission" date="2019-05" db="EMBL/GenBank/DDBJ databases">
        <authorList>
            <person name="Piombo E."/>
        </authorList>
    </citation>
    <scope>NUCLEOTIDE SEQUENCE</scope>
    <source>
        <strain evidence="1">C2S</strain>
    </source>
</reference>
<accession>A0A0I9YXN2</accession>
<evidence type="ECO:0000313" key="1">
    <source>
        <dbReference type="EMBL" id="VTT77241.1"/>
    </source>
</evidence>
<dbReference type="EMBL" id="CABFJX010000386">
    <property type="protein sequence ID" value="VTT77241.1"/>
    <property type="molecule type" value="Genomic_DNA"/>
</dbReference>
<name>A0A0I9YXN2_FUSFU</name>
<protein>
    <submittedName>
        <fullName evidence="1">Uncharacterized protein</fullName>
    </submittedName>
</protein>
<proteinExistence type="predicted"/>
<dbReference type="OrthoDB" id="5413269at2759"/>